<gene>
    <name evidence="1" type="ORF">GLYMA_17G107900</name>
</gene>
<dbReference type="FunCoup" id="A0A0R0FB29">
    <property type="interactions" value="691"/>
</dbReference>
<dbReference type="Gene3D" id="3.40.50.720">
    <property type="entry name" value="NAD(P)-binding Rossmann-like Domain"/>
    <property type="match status" value="1"/>
</dbReference>
<dbReference type="SMR" id="A0A0R0FB29"/>
<reference evidence="1 2" key="1">
    <citation type="journal article" date="2010" name="Nature">
        <title>Genome sequence of the palaeopolyploid soybean.</title>
        <authorList>
            <person name="Schmutz J."/>
            <person name="Cannon S.B."/>
            <person name="Schlueter J."/>
            <person name="Ma J."/>
            <person name="Mitros T."/>
            <person name="Nelson W."/>
            <person name="Hyten D.L."/>
            <person name="Song Q."/>
            <person name="Thelen J.J."/>
            <person name="Cheng J."/>
            <person name="Xu D."/>
            <person name="Hellsten U."/>
            <person name="May G.D."/>
            <person name="Yu Y."/>
            <person name="Sakurai T."/>
            <person name="Umezawa T."/>
            <person name="Bhattacharyya M.K."/>
            <person name="Sandhu D."/>
            <person name="Valliyodan B."/>
            <person name="Lindquist E."/>
            <person name="Peto M."/>
            <person name="Grant D."/>
            <person name="Shu S."/>
            <person name="Goodstein D."/>
            <person name="Barry K."/>
            <person name="Futrell-Griggs M."/>
            <person name="Abernathy B."/>
            <person name="Du J."/>
            <person name="Tian Z."/>
            <person name="Zhu L."/>
            <person name="Gill N."/>
            <person name="Joshi T."/>
            <person name="Libault M."/>
            <person name="Sethuraman A."/>
            <person name="Zhang X.-C."/>
            <person name="Shinozaki K."/>
            <person name="Nguyen H.T."/>
            <person name="Wing R.A."/>
            <person name="Cregan P."/>
            <person name="Specht J."/>
            <person name="Grimwood J."/>
            <person name="Rokhsar D."/>
            <person name="Stacey G."/>
            <person name="Shoemaker R.C."/>
            <person name="Jackson S.A."/>
        </authorList>
    </citation>
    <scope>NUCLEOTIDE SEQUENCE [LARGE SCALE GENOMIC DNA]</scope>
    <source>
        <strain evidence="2">cv. Williams 82</strain>
        <tissue evidence="1">Callus</tissue>
    </source>
</reference>
<dbReference type="PaxDb" id="3847-GLYMA17G11640.1"/>
<dbReference type="EMBL" id="CM000850">
    <property type="protein sequence ID" value="KRH03600.1"/>
    <property type="molecule type" value="Genomic_DNA"/>
</dbReference>
<dbReference type="PRINTS" id="PR00081">
    <property type="entry name" value="GDHRDH"/>
</dbReference>
<evidence type="ECO:0000313" key="3">
    <source>
        <dbReference type="Proteomes" id="UP000008827"/>
    </source>
</evidence>
<dbReference type="eggNOG" id="KOG0725">
    <property type="taxonomic scope" value="Eukaryota"/>
</dbReference>
<protein>
    <submittedName>
        <fullName evidence="1 2">Uncharacterized protein</fullName>
    </submittedName>
</protein>
<dbReference type="Pfam" id="PF13561">
    <property type="entry name" value="adh_short_C2"/>
    <property type="match status" value="1"/>
</dbReference>
<dbReference type="AlphaFoldDB" id="A0A0R0FB29"/>
<dbReference type="CDD" id="cd05233">
    <property type="entry name" value="SDR_c"/>
    <property type="match status" value="1"/>
</dbReference>
<dbReference type="EnsemblPlants" id="KRH03600">
    <property type="protein sequence ID" value="KRH03600"/>
    <property type="gene ID" value="GLYMA_17G107900"/>
</dbReference>
<dbReference type="SUPFAM" id="SSF51735">
    <property type="entry name" value="NAD(P)-binding Rossmann-fold domains"/>
    <property type="match status" value="1"/>
</dbReference>
<evidence type="ECO:0000313" key="1">
    <source>
        <dbReference type="EMBL" id="KRH03600.1"/>
    </source>
</evidence>
<dbReference type="STRING" id="3847.A0A0R0FB29"/>
<name>A0A0R0FB29_SOYBN</name>
<dbReference type="PANTHER" id="PTHR44375:SF6">
    <property type="entry name" value="F28J7.36 PROTEIN"/>
    <property type="match status" value="1"/>
</dbReference>
<keyword evidence="3" id="KW-1185">Reference proteome</keyword>
<evidence type="ECO:0000313" key="2">
    <source>
        <dbReference type="EnsemblPlants" id="KRH03600"/>
    </source>
</evidence>
<dbReference type="OMA" id="IRVNAAC"/>
<dbReference type="InParanoid" id="A0A0R0FB29"/>
<dbReference type="InterPro" id="IPR036291">
    <property type="entry name" value="NAD(P)-bd_dom_sf"/>
</dbReference>
<sequence length="268" mass="29572">MEKSGKRVLLTSNGDDISQGIAFHLVKQGCRLVLLGDQNSLRSIANKIMDSLSLADRGTVQVVGLDMEDQSESTFHHSVDKACQILGKLDAFVNCYAYEGKMQDHLELAESEFKKIVKINFMAAWFLLKAVGRKMREFNTGGSIVFLTSIVGAERGLYPGAAAYASALAGVQQLVRASALEIGKYQVRVNAISRGLHLHDEFPLSVGKERAEKFVKDAAPLERWLDVKNDLASTVIYLISDGSRYMTGTTIYVDGAQSITRPRMRSFM</sequence>
<reference evidence="1" key="3">
    <citation type="submission" date="2018-07" db="EMBL/GenBank/DDBJ databases">
        <title>WGS assembly of Glycine max.</title>
        <authorList>
            <person name="Schmutz J."/>
            <person name="Cannon S."/>
            <person name="Schlueter J."/>
            <person name="Ma J."/>
            <person name="Mitros T."/>
            <person name="Nelson W."/>
            <person name="Hyten D."/>
            <person name="Song Q."/>
            <person name="Thelen J."/>
            <person name="Cheng J."/>
            <person name="Xu D."/>
            <person name="Hellsten U."/>
            <person name="May G."/>
            <person name="Yu Y."/>
            <person name="Sakurai T."/>
            <person name="Umezawa T."/>
            <person name="Bhattacharyya M."/>
            <person name="Sandhu D."/>
            <person name="Valliyodan B."/>
            <person name="Lindquist E."/>
            <person name="Peto M."/>
            <person name="Grant D."/>
            <person name="Shu S."/>
            <person name="Goodstein D."/>
            <person name="Barry K."/>
            <person name="Futrell-Griggs M."/>
            <person name="Abernathy B."/>
            <person name="Du J."/>
            <person name="Tian Z."/>
            <person name="Zhu L."/>
            <person name="Gill N."/>
            <person name="Joshi T."/>
            <person name="Libault M."/>
            <person name="Sethuraman A."/>
            <person name="Zhang X."/>
            <person name="Shinozaki K."/>
            <person name="Nguyen H."/>
            <person name="Wing R."/>
            <person name="Cregan P."/>
            <person name="Specht J."/>
            <person name="Grimwood J."/>
            <person name="Rokhsar D."/>
            <person name="Stacey G."/>
            <person name="Shoemaker R."/>
            <person name="Jackson S."/>
        </authorList>
    </citation>
    <scope>NUCLEOTIDE SEQUENCE</scope>
    <source>
        <tissue evidence="1">Callus</tissue>
    </source>
</reference>
<organism evidence="1">
    <name type="scientific">Glycine max</name>
    <name type="common">Soybean</name>
    <name type="synonym">Glycine hispida</name>
    <dbReference type="NCBI Taxonomy" id="3847"/>
    <lineage>
        <taxon>Eukaryota</taxon>
        <taxon>Viridiplantae</taxon>
        <taxon>Streptophyta</taxon>
        <taxon>Embryophyta</taxon>
        <taxon>Tracheophyta</taxon>
        <taxon>Spermatophyta</taxon>
        <taxon>Magnoliopsida</taxon>
        <taxon>eudicotyledons</taxon>
        <taxon>Gunneridae</taxon>
        <taxon>Pentapetalae</taxon>
        <taxon>rosids</taxon>
        <taxon>fabids</taxon>
        <taxon>Fabales</taxon>
        <taxon>Fabaceae</taxon>
        <taxon>Papilionoideae</taxon>
        <taxon>50 kb inversion clade</taxon>
        <taxon>NPAAA clade</taxon>
        <taxon>indigoferoid/millettioid clade</taxon>
        <taxon>Phaseoleae</taxon>
        <taxon>Glycine</taxon>
        <taxon>Glycine subgen. Soja</taxon>
    </lineage>
</organism>
<dbReference type="ExpressionAtlas" id="A0A0R0FB29">
    <property type="expression patterns" value="baseline and differential"/>
</dbReference>
<proteinExistence type="predicted"/>
<dbReference type="Proteomes" id="UP000008827">
    <property type="component" value="Chromosome 17"/>
</dbReference>
<dbReference type="InterPro" id="IPR002347">
    <property type="entry name" value="SDR_fam"/>
</dbReference>
<dbReference type="Gramene" id="KRH03600">
    <property type="protein sequence ID" value="KRH03600"/>
    <property type="gene ID" value="GLYMA_17G107900"/>
</dbReference>
<dbReference type="OrthoDB" id="294295at2759"/>
<dbReference type="PANTHER" id="PTHR44375">
    <property type="entry name" value="BETA-KETOACYL-ACP REDUCTASE-LIKE PROTEIN-RELATED"/>
    <property type="match status" value="1"/>
</dbReference>
<accession>A0A0R0FB29</accession>
<reference evidence="2" key="2">
    <citation type="submission" date="2018-02" db="UniProtKB">
        <authorList>
            <consortium name="EnsemblPlants"/>
        </authorList>
    </citation>
    <scope>IDENTIFICATION</scope>
    <source>
        <strain evidence="2">Williams 82</strain>
    </source>
</reference>